<dbReference type="InterPro" id="IPR029035">
    <property type="entry name" value="DHS-like_NAD/FAD-binding_dom"/>
</dbReference>
<dbReference type="RefSeq" id="WP_162666616.1">
    <property type="nucleotide sequence ID" value="NZ_LR593886.1"/>
</dbReference>
<feature type="compositionally biased region" description="Basic and acidic residues" evidence="1">
    <location>
        <begin position="1351"/>
        <end position="1365"/>
    </location>
</feature>
<name>A0A6P2CWV8_9BACT</name>
<dbReference type="EMBL" id="LR593886">
    <property type="protein sequence ID" value="VTR91650.1"/>
    <property type="molecule type" value="Genomic_DNA"/>
</dbReference>
<gene>
    <name evidence="2" type="ORF">SOIL9_60640</name>
</gene>
<evidence type="ECO:0000313" key="3">
    <source>
        <dbReference type="Proteomes" id="UP000464178"/>
    </source>
</evidence>
<reference evidence="2 3" key="1">
    <citation type="submission" date="2019-05" db="EMBL/GenBank/DDBJ databases">
        <authorList>
            <consortium name="Science for Life Laboratories"/>
        </authorList>
    </citation>
    <scope>NUCLEOTIDE SEQUENCE [LARGE SCALE GENOMIC DNA]</scope>
    <source>
        <strain evidence="2">Soil9</strain>
    </source>
</reference>
<evidence type="ECO:0000313" key="2">
    <source>
        <dbReference type="EMBL" id="VTR91650.1"/>
    </source>
</evidence>
<dbReference type="SUPFAM" id="SSF52467">
    <property type="entry name" value="DHS-like NAD/FAD-binding domain"/>
    <property type="match status" value="1"/>
</dbReference>
<feature type="region of interest" description="Disordered" evidence="1">
    <location>
        <begin position="1340"/>
        <end position="1365"/>
    </location>
</feature>
<accession>A0A6P2CWV8</accession>
<protein>
    <submittedName>
        <fullName evidence="2">Uncharacterized protein</fullName>
    </submittedName>
</protein>
<proteinExistence type="predicted"/>
<evidence type="ECO:0000256" key="1">
    <source>
        <dbReference type="SAM" id="MobiDB-lite"/>
    </source>
</evidence>
<organism evidence="2 3">
    <name type="scientific">Gemmata massiliana</name>
    <dbReference type="NCBI Taxonomy" id="1210884"/>
    <lineage>
        <taxon>Bacteria</taxon>
        <taxon>Pseudomonadati</taxon>
        <taxon>Planctomycetota</taxon>
        <taxon>Planctomycetia</taxon>
        <taxon>Gemmatales</taxon>
        <taxon>Gemmataceae</taxon>
        <taxon>Gemmata</taxon>
    </lineage>
</organism>
<sequence>MKPDQTLSIVEAVRTAWTAGRPIVPILGAGLSADAGIPVIATLKRYLCEYYRYVTDTLYLPGLGNDLRRNPLAGIAQRYRDKPWDCVAEVGWPDRYELAQSLHANCADAEAGIETAEKELVEKLHPWSAKQLDDILKNLLGKVDSTPQSLRETLTAEFEAQLVRGTNRRHVGYALFCNWRRLIQYFTNYRPELADGLFHRLVAGRRPSLSHRYLAFLVRLIGVRSIFTFNFDDLIERALHTEQVEFQTFAMEYGGALPHPALVRDALTVVKMHGGTHALLLDERLDYPLAEDYKERFLEIAGKGSLLLVAGFGTDERRLFDLLETTLTKDPQSRVCWLHFEAGLPRMLGEFADRSRWKGRVLTAPTANPGQVFQHLYAVLAGRHPAGRVAYPTYVHRPYSYYPLSESEQKEWLKPLADEPFLIVDTTGVPEDQYSPRTASEWLIELATYGVRQGYQPLWVDLEASYTLADVVGSIIDQCRALDTQLAPSVMPLGSFSAKSGRWTANEWAKDGVVQTAARRVADALCRSRYLVLLDGLEAYLWPPLVHHGEVRGNEHDQALLAQLEGFLTVLKNALQPFSGSRIAIGLDRSQTRSGEHNPTAVMTKYNNLVGKLIEGGWKHKPLTISKNSFSTTFSDPSKDHPLVRVATSTPPLNLEAGQHDLMWLTLSCVRRGRPLATVRRLLRPFVRGPVSDDLVRTLCDGENGERLGLTRLEGGGLWYHRPVRDYLYAANSRGCGTTVMSELLTLSPKADTEVDSWKVQLAAAQAVLLAATHLRVSGIYYSNVYIQSSDAVAFLEYTYHRQSGIRYLAKLLALLGHPVLSRDALIGINLAGKYARPANGEPPPDEWFRVWEGLYPRAEIKDTLFYTALNSLPNDTDFAIKLIQALAPLHAREIDALACAWVRAEPVLREQLPAQQLVVWCAALVSDKPSQYLDRVPILHDNKLSTYPAEAPLSAEASSAVQHLVDVVTDFRVKMLFDRGDYDLAARCRLEQLASVWAPVVNPLRQLVEGEIESGLKSIEQLANLGNTKIGIDNHDRRRQFKSILGHAPKAPACFSHLHHLLDVAACVIKSRQETGTDPHRAIAVMDAIGLALQQIEELYSTAGNAEVREARLRWHYFRAEASVGDVCIFTQSKGFLGRPAERLTDLEQLNQKMKEAEKDVNSGMAALRAAPPRTDGRLRSLMLDPIDGGWLYLPYRSAFHTVQGRLRWLQAARTVNISRENLHEGFRTAFECFDLARGGLEGNHQIAALNELFRVEACLARARILLYPSSEKSTQAVADLLQQAGAKYEAARAGLQTARKHLLTGRRNVIWWKLFYALAAQYHADRLLAGVARLANEPPRTGASADHTSTVRDSDNTPERDRFRGDIEVVPGPVRLWEVVARLRRGYRTVRAGLDLQPIADPTGDRGWKWLGRAWAEMTGAAYLTGRFLIARAPEPCPDRNVGDSAECVRHDAVVNALRGLNAAARLDEADLNGLGSVGDWSDSMNWYQALFVDGCTRSQALHLRLNVLRRAIDPASLPGWNMDDI</sequence>
<dbReference type="KEGG" id="gms:SOIL9_60640"/>
<keyword evidence="3" id="KW-1185">Reference proteome</keyword>
<dbReference type="Proteomes" id="UP000464178">
    <property type="component" value="Chromosome"/>
</dbReference>
<dbReference type="Gene3D" id="3.40.50.1220">
    <property type="entry name" value="TPP-binding domain"/>
    <property type="match status" value="1"/>
</dbReference>